<evidence type="ECO:0000256" key="1">
    <source>
        <dbReference type="SAM" id="Phobius"/>
    </source>
</evidence>
<dbReference type="GeneID" id="58911236"/>
<geneLocation type="mitochondrion" evidence="2"/>
<reference evidence="2" key="1">
    <citation type="journal article" date="2020" name="Genomics">
        <title>Complete mitochondrial genome of Spilosoma lubricipedum (Noctuoidea: Erebidae) and implications for phylogeny of noctuid insects.</title>
        <authorList>
            <person name="Bian D."/>
            <person name="Dai M."/>
            <person name="Ye W."/>
            <person name="Lu Z."/>
            <person name="Li M."/>
            <person name="Fang Y."/>
            <person name="Qu J."/>
            <person name="Su W."/>
            <person name="Li F."/>
            <person name="Sun H."/>
            <person name="Li B."/>
        </authorList>
    </citation>
    <scope>NUCLEOTIDE SEQUENCE</scope>
</reference>
<keyword evidence="1" id="KW-0812">Transmembrane</keyword>
<keyword evidence="1" id="KW-1133">Transmembrane helix</keyword>
<dbReference type="EMBL" id="MT591568">
    <property type="protein sequence ID" value="QNA48238.1"/>
    <property type="molecule type" value="Genomic_DNA"/>
</dbReference>
<evidence type="ECO:0000313" key="2">
    <source>
        <dbReference type="EMBL" id="QNA48238.1"/>
    </source>
</evidence>
<accession>A0A7G5XR33</accession>
<feature type="transmembrane region" description="Helical" evidence="1">
    <location>
        <begin position="27"/>
        <end position="48"/>
    </location>
</feature>
<feature type="transmembrane region" description="Helical" evidence="1">
    <location>
        <begin position="6"/>
        <end position="22"/>
    </location>
</feature>
<keyword evidence="1" id="KW-0472">Membrane</keyword>
<protein>
    <submittedName>
        <fullName evidence="2">NADH dehydrogenase subunit 4L</fullName>
    </submittedName>
</protein>
<dbReference type="AlphaFoldDB" id="A0A7G5XR33"/>
<gene>
    <name evidence="2" type="primary">ND4L</name>
</gene>
<feature type="transmembrane region" description="Helical" evidence="1">
    <location>
        <begin position="54"/>
        <end position="78"/>
    </location>
</feature>
<name>A0A7G5XR33_9NEOP</name>
<organism evidence="2">
    <name type="scientific">Spilosoma lubricipeda</name>
    <dbReference type="NCBI Taxonomy" id="875880"/>
    <lineage>
        <taxon>Eukaryota</taxon>
        <taxon>Metazoa</taxon>
        <taxon>Ecdysozoa</taxon>
        <taxon>Arthropoda</taxon>
        <taxon>Hexapoda</taxon>
        <taxon>Insecta</taxon>
        <taxon>Pterygota</taxon>
        <taxon>Neoptera</taxon>
        <taxon>Endopterygota</taxon>
        <taxon>Lepidoptera</taxon>
        <taxon>Glossata</taxon>
        <taxon>Ditrysia</taxon>
        <taxon>Noctuoidea</taxon>
        <taxon>Erebidae</taxon>
        <taxon>Arctiinae</taxon>
        <taxon>Spilosoma</taxon>
    </lineage>
</organism>
<dbReference type="CTD" id="4539"/>
<sequence length="94" mass="11897">MMIYMWFIFIFMFIIGNLIFVLKHKHLLIILLSLEYIVLSMFFFINLFKLYWIWYVYINSFFSIFSMWGSFSFIYFSFYNSYSWNDYFQSYNIL</sequence>
<dbReference type="RefSeq" id="YP_009922381.1">
    <property type="nucleotide sequence ID" value="NC_050385.1"/>
</dbReference>
<keyword evidence="2" id="KW-0496">Mitochondrion</keyword>
<proteinExistence type="predicted"/>